<evidence type="ECO:0000313" key="1">
    <source>
        <dbReference type="EMBL" id="JAH08827.1"/>
    </source>
</evidence>
<accession>A0A0E9PX34</accession>
<reference evidence="1" key="2">
    <citation type="journal article" date="2015" name="Fish Shellfish Immunol.">
        <title>Early steps in the European eel (Anguilla anguilla)-Vibrio vulnificus interaction in the gills: Role of the RtxA13 toxin.</title>
        <authorList>
            <person name="Callol A."/>
            <person name="Pajuelo D."/>
            <person name="Ebbesson L."/>
            <person name="Teles M."/>
            <person name="MacKenzie S."/>
            <person name="Amaro C."/>
        </authorList>
    </citation>
    <scope>NUCLEOTIDE SEQUENCE</scope>
</reference>
<dbReference type="EMBL" id="GBXM01099750">
    <property type="protein sequence ID" value="JAH08827.1"/>
    <property type="molecule type" value="Transcribed_RNA"/>
</dbReference>
<organism evidence="1">
    <name type="scientific">Anguilla anguilla</name>
    <name type="common">European freshwater eel</name>
    <name type="synonym">Muraena anguilla</name>
    <dbReference type="NCBI Taxonomy" id="7936"/>
    <lineage>
        <taxon>Eukaryota</taxon>
        <taxon>Metazoa</taxon>
        <taxon>Chordata</taxon>
        <taxon>Craniata</taxon>
        <taxon>Vertebrata</taxon>
        <taxon>Euteleostomi</taxon>
        <taxon>Actinopterygii</taxon>
        <taxon>Neopterygii</taxon>
        <taxon>Teleostei</taxon>
        <taxon>Anguilliformes</taxon>
        <taxon>Anguillidae</taxon>
        <taxon>Anguilla</taxon>
    </lineage>
</organism>
<reference evidence="1" key="1">
    <citation type="submission" date="2014-11" db="EMBL/GenBank/DDBJ databases">
        <authorList>
            <person name="Amaro Gonzalez C."/>
        </authorList>
    </citation>
    <scope>NUCLEOTIDE SEQUENCE</scope>
</reference>
<dbReference type="AlphaFoldDB" id="A0A0E9PX34"/>
<name>A0A0E9PX34_ANGAN</name>
<protein>
    <submittedName>
        <fullName evidence="1">Uncharacterized protein</fullName>
    </submittedName>
</protein>
<sequence>MTELSDSSVYFIEPINSDVKLRKFMNFDTNEIIRLAPTFFVYLLSEIVDRYL</sequence>
<proteinExistence type="predicted"/>